<evidence type="ECO:0000256" key="14">
    <source>
        <dbReference type="SAM" id="Phobius"/>
    </source>
</evidence>
<evidence type="ECO:0000256" key="7">
    <source>
        <dbReference type="ARBA" id="ARBA00023004"/>
    </source>
</evidence>
<evidence type="ECO:0000313" key="17">
    <source>
        <dbReference type="EMBL" id="JAQ06793.1"/>
    </source>
</evidence>
<dbReference type="PANTHER" id="PTHR21624:SF1">
    <property type="entry name" value="ALKYLGLYCEROL MONOOXYGENASE"/>
    <property type="match status" value="1"/>
</dbReference>
<feature type="transmembrane region" description="Helical" evidence="14">
    <location>
        <begin position="403"/>
        <end position="422"/>
    </location>
</feature>
<organism evidence="17">
    <name type="scientific">Lygus hesperus</name>
    <name type="common">Western plant bug</name>
    <dbReference type="NCBI Taxonomy" id="30085"/>
    <lineage>
        <taxon>Eukaryota</taxon>
        <taxon>Metazoa</taxon>
        <taxon>Ecdysozoa</taxon>
        <taxon>Arthropoda</taxon>
        <taxon>Hexapoda</taxon>
        <taxon>Insecta</taxon>
        <taxon>Pterygota</taxon>
        <taxon>Neoptera</taxon>
        <taxon>Paraneoptera</taxon>
        <taxon>Hemiptera</taxon>
        <taxon>Heteroptera</taxon>
        <taxon>Panheteroptera</taxon>
        <taxon>Cimicomorpha</taxon>
        <taxon>Miridae</taxon>
        <taxon>Mirini</taxon>
        <taxon>Lygus</taxon>
    </lineage>
</organism>
<evidence type="ECO:0000256" key="8">
    <source>
        <dbReference type="ARBA" id="ARBA00023098"/>
    </source>
</evidence>
<keyword evidence="7" id="KW-0408">Iron</keyword>
<evidence type="ECO:0000256" key="12">
    <source>
        <dbReference type="ARBA" id="ARBA00040992"/>
    </source>
</evidence>
<dbReference type="PANTHER" id="PTHR21624">
    <property type="entry name" value="STEROL DESATURASE-RELATED PROTEIN"/>
    <property type="match status" value="1"/>
</dbReference>
<dbReference type="InterPro" id="IPR006694">
    <property type="entry name" value="Fatty_acid_hydroxylase"/>
</dbReference>
<dbReference type="InterPro" id="IPR051689">
    <property type="entry name" value="Sterol_desaturase/TMEM195"/>
</dbReference>
<evidence type="ECO:0000256" key="9">
    <source>
        <dbReference type="ARBA" id="ARBA00023136"/>
    </source>
</evidence>
<evidence type="ECO:0000256" key="5">
    <source>
        <dbReference type="ARBA" id="ARBA00022989"/>
    </source>
</evidence>
<dbReference type="Pfam" id="PF04116">
    <property type="entry name" value="FA_hydroxylase"/>
    <property type="match status" value="1"/>
</dbReference>
<evidence type="ECO:0000256" key="13">
    <source>
        <dbReference type="ARBA" id="ARBA00047556"/>
    </source>
</evidence>
<evidence type="ECO:0000256" key="6">
    <source>
        <dbReference type="ARBA" id="ARBA00023002"/>
    </source>
</evidence>
<reference evidence="17" key="1">
    <citation type="journal article" date="2016" name="Gigascience">
        <title>De novo construction of an expanded transcriptome assembly for the western tarnished plant bug, Lygus hesperus.</title>
        <authorList>
            <person name="Tassone E.E."/>
            <person name="Geib S.M."/>
            <person name="Hall B."/>
            <person name="Fabrick J.A."/>
            <person name="Brent C.S."/>
            <person name="Hull J.J."/>
        </authorList>
    </citation>
    <scope>NUCLEOTIDE SEQUENCE</scope>
</reference>
<feature type="transmembrane region" description="Helical" evidence="14">
    <location>
        <begin position="428"/>
        <end position="445"/>
    </location>
</feature>
<keyword evidence="9 14" id="KW-0472">Membrane</keyword>
<name>A0A146LEV2_LYGHE</name>
<evidence type="ECO:0000256" key="10">
    <source>
        <dbReference type="ARBA" id="ARBA00038190"/>
    </source>
</evidence>
<keyword evidence="8" id="KW-0443">Lipid metabolism</keyword>
<sequence length="461" mass="54283">MSYHDWMRIDALNGSIPVDMQMNLDWTDGLTNMFYLAKPERYMFSSQEEVPNLTKKSWPFLFMLIFLENVVLWLEKKPTLRLNDGITSLSHLLLVELAKLIFRGSESAAYLWVYNNYRIAELPWDSVTTWYLTAILVDFCYYWLHRACHEVHLLWAQHQVHHSSEDYNLTIGLRQSVLQAWCGFLFYLPLALFVPPSVFLIHQQFNLLYQFWIHTETVRSLGPLEWVLNTPRHHLVHHGSTLKCLDKNYGGTLIIWDRLFGTYSDQPKEEVIFGLVMNQPSFNPLYLQVFYNMNVINKFNKMEGWANKLSAVIKGPSWLPGKPWTGHDEDKIDVKQRVKYDVQVPTWCNIYIILHFVAVVFGFQDLAQRYLSMDPLTVVAFVVYVLASITMIGYILEDRPNAFLLEFFRCLLIATLIHFGVLSVELPYLKWFFAFSVVFWLFHYLRVRQPSFFKTVKTHSS</sequence>
<dbReference type="InterPro" id="IPR056853">
    <property type="entry name" value="AGMP_C"/>
</dbReference>
<keyword evidence="6" id="KW-0560">Oxidoreductase</keyword>
<feature type="domain" description="Fatty acid hydroxylase" evidence="15">
    <location>
        <begin position="131"/>
        <end position="262"/>
    </location>
</feature>
<dbReference type="GO" id="GO:0006643">
    <property type="term" value="P:membrane lipid metabolic process"/>
    <property type="evidence" value="ECO:0007669"/>
    <property type="project" value="TreeGrafter"/>
</dbReference>
<comment type="catalytic activity">
    <reaction evidence="13">
        <text>1-O-(1,2-saturated-alkyl)-sn-glycerol + (6R)-L-erythro-5,6,7,8-tetrahydrobiopterin + O2 = a 1-(1-hydroxyalkyl)-sn-glycerol + (6R)-L-erythro-6,7-dihydrobiopterin + H2O</text>
        <dbReference type="Rhea" id="RHEA:36255"/>
        <dbReference type="ChEBI" id="CHEBI:15377"/>
        <dbReference type="ChEBI" id="CHEBI:15379"/>
        <dbReference type="ChEBI" id="CHEBI:43120"/>
        <dbReference type="ChEBI" id="CHEBI:59560"/>
        <dbReference type="ChEBI" id="CHEBI:73418"/>
        <dbReference type="ChEBI" id="CHEBI:83957"/>
        <dbReference type="EC" id="1.14.16.5"/>
    </reaction>
</comment>
<comment type="subcellular location">
    <subcellularLocation>
        <location evidence="2">Endoplasmic reticulum membrane</location>
        <topology evidence="2">Multi-pass membrane protein</topology>
    </subcellularLocation>
</comment>
<feature type="transmembrane region" description="Helical" evidence="14">
    <location>
        <begin position="376"/>
        <end position="396"/>
    </location>
</feature>
<dbReference type="GO" id="GO:0008610">
    <property type="term" value="P:lipid biosynthetic process"/>
    <property type="evidence" value="ECO:0007669"/>
    <property type="project" value="InterPro"/>
</dbReference>
<dbReference type="EC" id="1.14.16.5" evidence="11"/>
<evidence type="ECO:0000256" key="11">
    <source>
        <dbReference type="ARBA" id="ARBA00039026"/>
    </source>
</evidence>
<dbReference type="GO" id="GO:0005789">
    <property type="term" value="C:endoplasmic reticulum membrane"/>
    <property type="evidence" value="ECO:0007669"/>
    <property type="project" value="UniProtKB-SubCell"/>
</dbReference>
<dbReference type="GO" id="GO:0050479">
    <property type="term" value="F:glyceryl-ether monooxygenase activity"/>
    <property type="evidence" value="ECO:0007669"/>
    <property type="project" value="UniProtKB-EC"/>
</dbReference>
<dbReference type="EMBL" id="GDHC01011836">
    <property type="protein sequence ID" value="JAQ06793.1"/>
    <property type="molecule type" value="Transcribed_RNA"/>
</dbReference>
<accession>A0A146LEV2</accession>
<comment type="cofactor">
    <cofactor evidence="1">
        <name>Fe cation</name>
        <dbReference type="ChEBI" id="CHEBI:24875"/>
    </cofactor>
</comment>
<feature type="transmembrane region" description="Helical" evidence="14">
    <location>
        <begin position="344"/>
        <end position="364"/>
    </location>
</feature>
<keyword evidence="17" id="KW-0503">Monooxygenase</keyword>
<protein>
    <recommendedName>
        <fullName evidence="12">Alkylglycerol monooxygenase</fullName>
        <ecNumber evidence="11">1.14.16.5</ecNumber>
    </recommendedName>
</protein>
<keyword evidence="5 14" id="KW-1133">Transmembrane helix</keyword>
<evidence type="ECO:0000259" key="16">
    <source>
        <dbReference type="Pfam" id="PF24858"/>
    </source>
</evidence>
<evidence type="ECO:0000256" key="2">
    <source>
        <dbReference type="ARBA" id="ARBA00004477"/>
    </source>
</evidence>
<feature type="transmembrane region" description="Helical" evidence="14">
    <location>
        <begin position="178"/>
        <end position="201"/>
    </location>
</feature>
<keyword evidence="4" id="KW-0256">Endoplasmic reticulum</keyword>
<evidence type="ECO:0000256" key="3">
    <source>
        <dbReference type="ARBA" id="ARBA00022692"/>
    </source>
</evidence>
<gene>
    <name evidence="17" type="primary">Agmo</name>
    <name evidence="17" type="ORF">g.60812</name>
</gene>
<proteinExistence type="inferred from homology"/>
<evidence type="ECO:0000256" key="4">
    <source>
        <dbReference type="ARBA" id="ARBA00022824"/>
    </source>
</evidence>
<keyword evidence="3 14" id="KW-0812">Transmembrane</keyword>
<feature type="domain" description="Alkylglycerol monooxygenase C-terminal" evidence="16">
    <location>
        <begin position="348"/>
        <end position="432"/>
    </location>
</feature>
<evidence type="ECO:0000259" key="15">
    <source>
        <dbReference type="Pfam" id="PF04116"/>
    </source>
</evidence>
<dbReference type="AlphaFoldDB" id="A0A146LEV2"/>
<dbReference type="GO" id="GO:0005506">
    <property type="term" value="F:iron ion binding"/>
    <property type="evidence" value="ECO:0007669"/>
    <property type="project" value="InterPro"/>
</dbReference>
<dbReference type="Pfam" id="PF24858">
    <property type="entry name" value="AGMP_C"/>
    <property type="match status" value="1"/>
</dbReference>
<evidence type="ECO:0000256" key="1">
    <source>
        <dbReference type="ARBA" id="ARBA00001962"/>
    </source>
</evidence>
<comment type="similarity">
    <text evidence="10">Belongs to the sterol desaturase family. TMEM195 subfamily.</text>
</comment>